<gene>
    <name evidence="2" type="ORF">JOF55_000537</name>
</gene>
<dbReference type="InterPro" id="IPR011251">
    <property type="entry name" value="Luciferase-like_dom"/>
</dbReference>
<evidence type="ECO:0000313" key="2">
    <source>
        <dbReference type="EMBL" id="MDR7300356.1"/>
    </source>
</evidence>
<dbReference type="RefSeq" id="WP_310268988.1">
    <property type="nucleotide sequence ID" value="NZ_JAVDXW010000001.1"/>
</dbReference>
<sequence length="287" mass="30449">MAVDIGSVGLWTPSWDWNPDSSEHREAIAELDTLGYGALWLGAAGGDLALVSGLLDASERIVVATGIVNIWTHDAAELAAVHDRLSTAHLDRLLIGVGTSHAPAVEAAGHSYSKPYSKLVSFLDELDAAEPALLPESRVLAALGPRTLALAGERARGAHPYLTTPEHTANAREILGAGPLLAPEQKVVLAANADRARSVAREGVAPYLTLPNYLNNLRRLGFTDADFAEGGSDRLIDAVVAWGDLETVVSRIREHHEAGADHVSLQVLTGEAGLPREQWRRLSGALA</sequence>
<evidence type="ECO:0000259" key="1">
    <source>
        <dbReference type="Pfam" id="PF00296"/>
    </source>
</evidence>
<organism evidence="2 3">
    <name type="scientific">Haloactinomyces albus</name>
    <dbReference type="NCBI Taxonomy" id="1352928"/>
    <lineage>
        <taxon>Bacteria</taxon>
        <taxon>Bacillati</taxon>
        <taxon>Actinomycetota</taxon>
        <taxon>Actinomycetes</taxon>
        <taxon>Actinopolysporales</taxon>
        <taxon>Actinopolysporaceae</taxon>
        <taxon>Haloactinomyces</taxon>
    </lineage>
</organism>
<accession>A0AAE4CKH7</accession>
<name>A0AAE4CKH7_9ACTN</name>
<keyword evidence="3" id="KW-1185">Reference proteome</keyword>
<proteinExistence type="predicted"/>
<dbReference type="Gene3D" id="3.20.20.30">
    <property type="entry name" value="Luciferase-like domain"/>
    <property type="match status" value="2"/>
</dbReference>
<dbReference type="Pfam" id="PF00296">
    <property type="entry name" value="Bac_luciferase"/>
    <property type="match status" value="1"/>
</dbReference>
<dbReference type="GO" id="GO:0016705">
    <property type="term" value="F:oxidoreductase activity, acting on paired donors, with incorporation or reduction of molecular oxygen"/>
    <property type="evidence" value="ECO:0007669"/>
    <property type="project" value="InterPro"/>
</dbReference>
<dbReference type="InterPro" id="IPR036661">
    <property type="entry name" value="Luciferase-like_sf"/>
</dbReference>
<reference evidence="2" key="1">
    <citation type="submission" date="2023-07" db="EMBL/GenBank/DDBJ databases">
        <title>Sequencing the genomes of 1000 actinobacteria strains.</title>
        <authorList>
            <person name="Klenk H.-P."/>
        </authorList>
    </citation>
    <scope>NUCLEOTIDE SEQUENCE</scope>
    <source>
        <strain evidence="2">DSM 45977</strain>
    </source>
</reference>
<evidence type="ECO:0000313" key="3">
    <source>
        <dbReference type="Proteomes" id="UP001180845"/>
    </source>
</evidence>
<comment type="caution">
    <text evidence="2">The sequence shown here is derived from an EMBL/GenBank/DDBJ whole genome shotgun (WGS) entry which is preliminary data.</text>
</comment>
<dbReference type="Proteomes" id="UP001180845">
    <property type="component" value="Unassembled WGS sequence"/>
</dbReference>
<dbReference type="NCBIfam" id="TIGR03620">
    <property type="entry name" value="F420_MSMEG_4141"/>
    <property type="match status" value="1"/>
</dbReference>
<dbReference type="AlphaFoldDB" id="A0AAE4CKH7"/>
<feature type="domain" description="Luciferase-like" evidence="1">
    <location>
        <begin position="21"/>
        <end position="262"/>
    </location>
</feature>
<protein>
    <submittedName>
        <fullName evidence="2">F420-dependent oxidoreductase</fullName>
    </submittedName>
</protein>
<dbReference type="EMBL" id="JAVDXW010000001">
    <property type="protein sequence ID" value="MDR7300356.1"/>
    <property type="molecule type" value="Genomic_DNA"/>
</dbReference>
<dbReference type="InterPro" id="IPR019922">
    <property type="entry name" value="Lucif-like_OxRdatse_MSMEG_4141"/>
</dbReference>
<dbReference type="SUPFAM" id="SSF51679">
    <property type="entry name" value="Bacterial luciferase-like"/>
    <property type="match status" value="1"/>
</dbReference>